<dbReference type="STRING" id="69974.MPLDJ20_80290"/>
<dbReference type="InterPro" id="IPR023459">
    <property type="entry name" value="Tscrpt_elong_fac_GreA/B_fam"/>
</dbReference>
<evidence type="ECO:0000256" key="2">
    <source>
        <dbReference type="SAM" id="MobiDB-lite"/>
    </source>
</evidence>
<feature type="region of interest" description="Disordered" evidence="2">
    <location>
        <begin position="1"/>
        <end position="23"/>
    </location>
</feature>
<dbReference type="GO" id="GO:0003746">
    <property type="term" value="F:translation elongation factor activity"/>
    <property type="evidence" value="ECO:0007669"/>
    <property type="project" value="UniProtKB-KW"/>
</dbReference>
<dbReference type="GO" id="GO:0032784">
    <property type="term" value="P:regulation of DNA-templated transcription elongation"/>
    <property type="evidence" value="ECO:0007669"/>
    <property type="project" value="InterPro"/>
</dbReference>
<dbReference type="NCBIfam" id="NF004973">
    <property type="entry name" value="PRK06342.1"/>
    <property type="match status" value="1"/>
</dbReference>
<dbReference type="Pfam" id="PF01272">
    <property type="entry name" value="GreA_GreB"/>
    <property type="match status" value="1"/>
</dbReference>
<keyword evidence="4" id="KW-0648">Protein biosynthesis</keyword>
<dbReference type="Gene3D" id="3.10.50.30">
    <property type="entry name" value="Transcription elongation factor, GreA/GreB, C-terminal domain"/>
    <property type="match status" value="1"/>
</dbReference>
<dbReference type="PANTHER" id="PTHR30437">
    <property type="entry name" value="TRANSCRIPTION ELONGATION FACTOR GREA"/>
    <property type="match status" value="1"/>
</dbReference>
<dbReference type="EMBL" id="CCMZ01000076">
    <property type="protein sequence ID" value="CDX29068.1"/>
    <property type="molecule type" value="Genomic_DNA"/>
</dbReference>
<dbReference type="PANTHER" id="PTHR30437:SF6">
    <property type="entry name" value="TRANSCRIPTION ELONGATION FACTOR GREB"/>
    <property type="match status" value="1"/>
</dbReference>
<dbReference type="InterPro" id="IPR036953">
    <property type="entry name" value="GreA/GreB_C_sf"/>
</dbReference>
<keyword evidence="4" id="KW-0251">Elongation factor</keyword>
<dbReference type="GO" id="GO:0003677">
    <property type="term" value="F:DNA binding"/>
    <property type="evidence" value="ECO:0007669"/>
    <property type="project" value="InterPro"/>
</dbReference>
<accession>A0A090EFE6</accession>
<dbReference type="SUPFAM" id="SSF54534">
    <property type="entry name" value="FKBP-like"/>
    <property type="match status" value="1"/>
</dbReference>
<gene>
    <name evidence="4" type="ORF">MPL3356_90176</name>
</gene>
<protein>
    <submittedName>
        <fullName evidence="4">GreA/GreB family elongation factor</fullName>
    </submittedName>
</protein>
<dbReference type="InterPro" id="IPR001437">
    <property type="entry name" value="Tscrpt_elong_fac_GreA/B_C"/>
</dbReference>
<keyword evidence="5" id="KW-1185">Reference proteome</keyword>
<evidence type="ECO:0000313" key="4">
    <source>
        <dbReference type="EMBL" id="CDX29068.1"/>
    </source>
</evidence>
<sequence length="160" mass="17730">MSRAFTREEDSENAIAGVGERPVSTHRNLVTERGLAMIEENLAELRDLMAKAERRGDRERLAVVSRDLRYWTARRESAELSVPEPGSDVVRFGMGVTLEGDDGKKVHWRIVGEDEANPSKGSISHVSPMAVALFGKKVGEVVTVNGKEWEIVKLSDKAEN</sequence>
<dbReference type="GO" id="GO:0006354">
    <property type="term" value="P:DNA-templated transcription elongation"/>
    <property type="evidence" value="ECO:0007669"/>
    <property type="project" value="TreeGrafter"/>
</dbReference>
<dbReference type="GO" id="GO:0070063">
    <property type="term" value="F:RNA polymerase binding"/>
    <property type="evidence" value="ECO:0007669"/>
    <property type="project" value="InterPro"/>
</dbReference>
<feature type="domain" description="Transcription elongation factor GreA/GreB C-terminal" evidence="3">
    <location>
        <begin position="87"/>
        <end position="153"/>
    </location>
</feature>
<evidence type="ECO:0000313" key="5">
    <source>
        <dbReference type="Proteomes" id="UP000045285"/>
    </source>
</evidence>
<evidence type="ECO:0000259" key="3">
    <source>
        <dbReference type="Pfam" id="PF01272"/>
    </source>
</evidence>
<reference evidence="5" key="1">
    <citation type="submission" date="2014-08" db="EMBL/GenBank/DDBJ databases">
        <authorList>
            <person name="Moulin L."/>
        </authorList>
    </citation>
    <scope>NUCLEOTIDE SEQUENCE [LARGE SCALE GENOMIC DNA]</scope>
</reference>
<dbReference type="AlphaFoldDB" id="A0A090EFE6"/>
<evidence type="ECO:0000256" key="1">
    <source>
        <dbReference type="SAM" id="Coils"/>
    </source>
</evidence>
<keyword evidence="1" id="KW-0175">Coiled coil</keyword>
<proteinExistence type="predicted"/>
<dbReference type="Proteomes" id="UP000045285">
    <property type="component" value="Unassembled WGS sequence"/>
</dbReference>
<feature type="coiled-coil region" evidence="1">
    <location>
        <begin position="35"/>
        <end position="62"/>
    </location>
</feature>
<organism evidence="4 5">
    <name type="scientific">Mesorhizobium plurifarium</name>
    <dbReference type="NCBI Taxonomy" id="69974"/>
    <lineage>
        <taxon>Bacteria</taxon>
        <taxon>Pseudomonadati</taxon>
        <taxon>Pseudomonadota</taxon>
        <taxon>Alphaproteobacteria</taxon>
        <taxon>Hyphomicrobiales</taxon>
        <taxon>Phyllobacteriaceae</taxon>
        <taxon>Mesorhizobium</taxon>
    </lineage>
</organism>
<name>A0A090EFE6_MESPL</name>